<feature type="domain" description="RNA polymerase sigma-70 region 2" evidence="5">
    <location>
        <begin position="23"/>
        <end position="88"/>
    </location>
</feature>
<evidence type="ECO:0000313" key="7">
    <source>
        <dbReference type="EMBL" id="GGA89844.1"/>
    </source>
</evidence>
<keyword evidence="2" id="KW-0805">Transcription regulation</keyword>
<comment type="caution">
    <text evidence="7">The sequence shown here is derived from an EMBL/GenBank/DDBJ whole genome shotgun (WGS) entry which is preliminary data.</text>
</comment>
<accession>A0A916WD23</accession>
<comment type="similarity">
    <text evidence="1">Belongs to the sigma-70 factor family. ECF subfamily.</text>
</comment>
<dbReference type="Pfam" id="PF08281">
    <property type="entry name" value="Sigma70_r4_2"/>
    <property type="match status" value="1"/>
</dbReference>
<dbReference type="InterPro" id="IPR013249">
    <property type="entry name" value="RNA_pol_sigma70_r4_t2"/>
</dbReference>
<dbReference type="CDD" id="cd06171">
    <property type="entry name" value="Sigma70_r4"/>
    <property type="match status" value="1"/>
</dbReference>
<evidence type="ECO:0000256" key="1">
    <source>
        <dbReference type="ARBA" id="ARBA00010641"/>
    </source>
</evidence>
<dbReference type="InterPro" id="IPR007627">
    <property type="entry name" value="RNA_pol_sigma70_r2"/>
</dbReference>
<keyword evidence="8" id="KW-1185">Reference proteome</keyword>
<sequence length="181" mass="21220">MHNLKLVKKAKSNDIEAFEELLTLHSEQLYRTAFLYVGNREDALDIVQETSYKAFLAIKTLKKNKYFSTWLTKILINTAYEFLNKRKREVPLENIDQYLAKQDEFNVEQIDLLRAVNNLKGTYRDAIILFYFRDLPIKEIAIIMGVPENTVKTYLHRGKEQLKKKLKEAELSEGKILSGFI</sequence>
<dbReference type="GO" id="GO:0003677">
    <property type="term" value="F:DNA binding"/>
    <property type="evidence" value="ECO:0007669"/>
    <property type="project" value="InterPro"/>
</dbReference>
<dbReference type="InterPro" id="IPR013324">
    <property type="entry name" value="RNA_pol_sigma_r3/r4-like"/>
</dbReference>
<dbReference type="Gene3D" id="1.10.10.10">
    <property type="entry name" value="Winged helix-like DNA-binding domain superfamily/Winged helix DNA-binding domain"/>
    <property type="match status" value="1"/>
</dbReference>
<evidence type="ECO:0000259" key="5">
    <source>
        <dbReference type="Pfam" id="PF04542"/>
    </source>
</evidence>
<dbReference type="NCBIfam" id="TIGR02937">
    <property type="entry name" value="sigma70-ECF"/>
    <property type="match status" value="1"/>
</dbReference>
<dbReference type="SUPFAM" id="SSF88659">
    <property type="entry name" value="Sigma3 and sigma4 domains of RNA polymerase sigma factors"/>
    <property type="match status" value="1"/>
</dbReference>
<dbReference type="PANTHER" id="PTHR43133">
    <property type="entry name" value="RNA POLYMERASE ECF-TYPE SIGMA FACTO"/>
    <property type="match status" value="1"/>
</dbReference>
<dbReference type="RefSeq" id="WP_188386026.1">
    <property type="nucleotide sequence ID" value="NZ_BMEY01000025.1"/>
</dbReference>
<keyword evidence="7" id="KW-0240">DNA-directed RNA polymerase</keyword>
<gene>
    <name evidence="7" type="ORF">GCM10008025_35570</name>
</gene>
<dbReference type="GO" id="GO:0016987">
    <property type="term" value="F:sigma factor activity"/>
    <property type="evidence" value="ECO:0007669"/>
    <property type="project" value="UniProtKB-KW"/>
</dbReference>
<dbReference type="PANTHER" id="PTHR43133:SF51">
    <property type="entry name" value="RNA POLYMERASE SIGMA FACTOR"/>
    <property type="match status" value="1"/>
</dbReference>
<evidence type="ECO:0000256" key="4">
    <source>
        <dbReference type="ARBA" id="ARBA00023163"/>
    </source>
</evidence>
<dbReference type="GO" id="GO:0006352">
    <property type="term" value="P:DNA-templated transcription initiation"/>
    <property type="evidence" value="ECO:0007669"/>
    <property type="project" value="InterPro"/>
</dbReference>
<dbReference type="InterPro" id="IPR039425">
    <property type="entry name" value="RNA_pol_sigma-70-like"/>
</dbReference>
<dbReference type="InterPro" id="IPR036388">
    <property type="entry name" value="WH-like_DNA-bd_sf"/>
</dbReference>
<evidence type="ECO:0000259" key="6">
    <source>
        <dbReference type="Pfam" id="PF08281"/>
    </source>
</evidence>
<dbReference type="Proteomes" id="UP000613512">
    <property type="component" value="Unassembled WGS sequence"/>
</dbReference>
<name>A0A916WD23_9BACI</name>
<reference evidence="7" key="1">
    <citation type="journal article" date="2014" name="Int. J. Syst. Evol. Microbiol.">
        <title>Complete genome sequence of Corynebacterium casei LMG S-19264T (=DSM 44701T), isolated from a smear-ripened cheese.</title>
        <authorList>
            <consortium name="US DOE Joint Genome Institute (JGI-PGF)"/>
            <person name="Walter F."/>
            <person name="Albersmeier A."/>
            <person name="Kalinowski J."/>
            <person name="Ruckert C."/>
        </authorList>
    </citation>
    <scope>NUCLEOTIDE SEQUENCE</scope>
    <source>
        <strain evidence="7">CGMCC 1.12408</strain>
    </source>
</reference>
<protein>
    <submittedName>
        <fullName evidence="7">DNA-directed RNA polymerase sigma-70 factor</fullName>
    </submittedName>
</protein>
<evidence type="ECO:0000256" key="2">
    <source>
        <dbReference type="ARBA" id="ARBA00023015"/>
    </source>
</evidence>
<dbReference type="GO" id="GO:0000428">
    <property type="term" value="C:DNA-directed RNA polymerase complex"/>
    <property type="evidence" value="ECO:0007669"/>
    <property type="project" value="UniProtKB-KW"/>
</dbReference>
<evidence type="ECO:0000313" key="8">
    <source>
        <dbReference type="Proteomes" id="UP000613512"/>
    </source>
</evidence>
<reference evidence="7" key="2">
    <citation type="submission" date="2020-09" db="EMBL/GenBank/DDBJ databases">
        <authorList>
            <person name="Sun Q."/>
            <person name="Zhou Y."/>
        </authorList>
    </citation>
    <scope>NUCLEOTIDE SEQUENCE</scope>
    <source>
        <strain evidence="7">CGMCC 1.12408</strain>
    </source>
</reference>
<dbReference type="Pfam" id="PF04542">
    <property type="entry name" value="Sigma70_r2"/>
    <property type="match status" value="1"/>
</dbReference>
<dbReference type="AlphaFoldDB" id="A0A916WD23"/>
<organism evidence="7 8">
    <name type="scientific">Ornithinibacillus halotolerans</name>
    <dbReference type="NCBI Taxonomy" id="1274357"/>
    <lineage>
        <taxon>Bacteria</taxon>
        <taxon>Bacillati</taxon>
        <taxon>Bacillota</taxon>
        <taxon>Bacilli</taxon>
        <taxon>Bacillales</taxon>
        <taxon>Bacillaceae</taxon>
        <taxon>Ornithinibacillus</taxon>
    </lineage>
</organism>
<dbReference type="EMBL" id="BMEY01000025">
    <property type="protein sequence ID" value="GGA89844.1"/>
    <property type="molecule type" value="Genomic_DNA"/>
</dbReference>
<feature type="domain" description="RNA polymerase sigma factor 70 region 4 type 2" evidence="6">
    <location>
        <begin position="111"/>
        <end position="162"/>
    </location>
</feature>
<dbReference type="Gene3D" id="1.10.1740.10">
    <property type="match status" value="1"/>
</dbReference>
<dbReference type="SUPFAM" id="SSF88946">
    <property type="entry name" value="Sigma2 domain of RNA polymerase sigma factors"/>
    <property type="match status" value="1"/>
</dbReference>
<keyword evidence="3" id="KW-0731">Sigma factor</keyword>
<keyword evidence="4" id="KW-0804">Transcription</keyword>
<proteinExistence type="inferred from homology"/>
<dbReference type="InterPro" id="IPR014284">
    <property type="entry name" value="RNA_pol_sigma-70_dom"/>
</dbReference>
<dbReference type="InterPro" id="IPR013325">
    <property type="entry name" value="RNA_pol_sigma_r2"/>
</dbReference>
<dbReference type="InterPro" id="IPR014300">
    <property type="entry name" value="RNA_pol_sigma-V"/>
</dbReference>
<evidence type="ECO:0000256" key="3">
    <source>
        <dbReference type="ARBA" id="ARBA00023082"/>
    </source>
</evidence>
<dbReference type="NCBIfam" id="TIGR02954">
    <property type="entry name" value="Sig70_famx3"/>
    <property type="match status" value="1"/>
</dbReference>